<feature type="compositionally biased region" description="Polar residues" evidence="1">
    <location>
        <begin position="40"/>
        <end position="53"/>
    </location>
</feature>
<organism evidence="2 3">
    <name type="scientific">Vitis vinifera</name>
    <name type="common">Grape</name>
    <dbReference type="NCBI Taxonomy" id="29760"/>
    <lineage>
        <taxon>Eukaryota</taxon>
        <taxon>Viridiplantae</taxon>
        <taxon>Streptophyta</taxon>
        <taxon>Embryophyta</taxon>
        <taxon>Tracheophyta</taxon>
        <taxon>Spermatophyta</taxon>
        <taxon>Magnoliopsida</taxon>
        <taxon>eudicotyledons</taxon>
        <taxon>Gunneridae</taxon>
        <taxon>Pentapetalae</taxon>
        <taxon>rosids</taxon>
        <taxon>Vitales</taxon>
        <taxon>Vitaceae</taxon>
        <taxon>Viteae</taxon>
        <taxon>Vitis</taxon>
    </lineage>
</organism>
<proteinExistence type="predicted"/>
<dbReference type="GO" id="GO:2000762">
    <property type="term" value="P:regulation of phenylpropanoid metabolic process"/>
    <property type="evidence" value="ECO:0007669"/>
    <property type="project" value="InterPro"/>
</dbReference>
<protein>
    <submittedName>
        <fullName evidence="2">Uncharacterized protein</fullName>
    </submittedName>
</protein>
<sequence>MPSDEFERSSGNEESTFMLSKVSLGTVEEQGAFGGIHEGQSPQLTDGSPQVSIDGSGRRDEDAGKAIQDLVIQPVNGPHTSVASNVLNSVDASISSSQTSLHPAPSSVNVAMHSSYGKAVTSTVSATPDWLHTDASPSTSPSWNLLDTSAYLWLGYVNGRSNQLPRSVPSPMPGWSSLMKGSPLTPPMINVLVSTPASSQPPQFVNAFADHAASTLSSLFLSFALVINSFSHAVSPPSHPNHTSYSTTTHPTLHILLRISIIHIPTRPVSPSKLKCPSPPFSL</sequence>
<keyword evidence="3" id="KW-1185">Reference proteome</keyword>
<evidence type="ECO:0000256" key="1">
    <source>
        <dbReference type="SAM" id="MobiDB-lite"/>
    </source>
</evidence>
<dbReference type="PANTHER" id="PTHR33739:SF7">
    <property type="entry name" value="MEDIATOR OF RNA POLYMERASE II TRANSCRIPTION SUBUNIT 33B"/>
    <property type="match status" value="1"/>
</dbReference>
<evidence type="ECO:0000313" key="3">
    <source>
        <dbReference type="Proteomes" id="UP000009183"/>
    </source>
</evidence>
<feature type="region of interest" description="Disordered" evidence="1">
    <location>
        <begin position="1"/>
        <end position="20"/>
    </location>
</feature>
<dbReference type="AlphaFoldDB" id="F6I483"/>
<feature type="region of interest" description="Disordered" evidence="1">
    <location>
        <begin position="29"/>
        <end position="62"/>
    </location>
</feature>
<dbReference type="PaxDb" id="29760-VIT_18s0041g01450.t01"/>
<reference evidence="3" key="1">
    <citation type="journal article" date="2007" name="Nature">
        <title>The grapevine genome sequence suggests ancestral hexaploidization in major angiosperm phyla.</title>
        <authorList>
            <consortium name="The French-Italian Public Consortium for Grapevine Genome Characterization."/>
            <person name="Jaillon O."/>
            <person name="Aury J.-M."/>
            <person name="Noel B."/>
            <person name="Policriti A."/>
            <person name="Clepet C."/>
            <person name="Casagrande A."/>
            <person name="Choisne N."/>
            <person name="Aubourg S."/>
            <person name="Vitulo N."/>
            <person name="Jubin C."/>
            <person name="Vezzi A."/>
            <person name="Legeai F."/>
            <person name="Hugueney P."/>
            <person name="Dasilva C."/>
            <person name="Horner D."/>
            <person name="Mica E."/>
            <person name="Jublot D."/>
            <person name="Poulain J."/>
            <person name="Bruyere C."/>
            <person name="Billault A."/>
            <person name="Segurens B."/>
            <person name="Gouyvenoux M."/>
            <person name="Ugarte E."/>
            <person name="Cattonaro F."/>
            <person name="Anthouard V."/>
            <person name="Vico V."/>
            <person name="Del Fabbro C."/>
            <person name="Alaux M."/>
            <person name="Di Gaspero G."/>
            <person name="Dumas V."/>
            <person name="Felice N."/>
            <person name="Paillard S."/>
            <person name="Juman I."/>
            <person name="Moroldo M."/>
            <person name="Scalabrin S."/>
            <person name="Canaguier A."/>
            <person name="Le Clainche I."/>
            <person name="Malacrida G."/>
            <person name="Durand E."/>
            <person name="Pesole G."/>
            <person name="Laucou V."/>
            <person name="Chatelet P."/>
            <person name="Merdinoglu D."/>
            <person name="Delledonne M."/>
            <person name="Pezzotti M."/>
            <person name="Lecharny A."/>
            <person name="Scarpelli C."/>
            <person name="Artiguenave F."/>
            <person name="Pe M.E."/>
            <person name="Valle G."/>
            <person name="Morgante M."/>
            <person name="Caboche M."/>
            <person name="Adam-Blondon A.-F."/>
            <person name="Weissenbach J."/>
            <person name="Quetier F."/>
            <person name="Wincker P."/>
        </authorList>
    </citation>
    <scope>NUCLEOTIDE SEQUENCE [LARGE SCALE GENOMIC DNA]</scope>
    <source>
        <strain evidence="3">cv. Pinot noir / PN40024</strain>
    </source>
</reference>
<accession>F6I483</accession>
<dbReference type="GO" id="GO:0016592">
    <property type="term" value="C:mediator complex"/>
    <property type="evidence" value="ECO:0007669"/>
    <property type="project" value="InterPro"/>
</dbReference>
<evidence type="ECO:0000313" key="2">
    <source>
        <dbReference type="EMBL" id="CCB61663.1"/>
    </source>
</evidence>
<dbReference type="InterPro" id="IPR039638">
    <property type="entry name" value="MED33A/B"/>
</dbReference>
<dbReference type="PANTHER" id="PTHR33739">
    <property type="entry name" value="OS07G0681500 PROTEIN"/>
    <property type="match status" value="1"/>
</dbReference>
<feature type="compositionally biased region" description="Basic and acidic residues" evidence="1">
    <location>
        <begin position="1"/>
        <end position="11"/>
    </location>
</feature>
<dbReference type="Proteomes" id="UP000009183">
    <property type="component" value="Chromosome 18"/>
</dbReference>
<dbReference type="EMBL" id="FN596744">
    <property type="protein sequence ID" value="CCB61663.1"/>
    <property type="molecule type" value="Genomic_DNA"/>
</dbReference>
<gene>
    <name evidence="2" type="ordered locus">VIT_18s0041g01450</name>
</gene>
<dbReference type="InParanoid" id="F6I483"/>
<dbReference type="HOGENOM" id="CLU_984887_0_0_1"/>
<name>F6I483_VITVI</name>